<evidence type="ECO:0000313" key="2">
    <source>
        <dbReference type="EMBL" id="KAG1781114.1"/>
    </source>
</evidence>
<comment type="caution">
    <text evidence="2">The sequence shown here is derived from an EMBL/GenBank/DDBJ whole genome shotgun (WGS) entry which is preliminary data.</text>
</comment>
<sequence>MRFSFLATIVALAASIMSVDACQQTSQSCETTSDCCAILDLIFAPCDIRCTVTKSALIATYWTLLIKKWVEAIWS</sequence>
<dbReference type="OrthoDB" id="2682813at2759"/>
<keyword evidence="3" id="KW-1185">Reference proteome</keyword>
<organism evidence="2 3">
    <name type="scientific">Suillus placidus</name>
    <dbReference type="NCBI Taxonomy" id="48579"/>
    <lineage>
        <taxon>Eukaryota</taxon>
        <taxon>Fungi</taxon>
        <taxon>Dikarya</taxon>
        <taxon>Basidiomycota</taxon>
        <taxon>Agaricomycotina</taxon>
        <taxon>Agaricomycetes</taxon>
        <taxon>Agaricomycetidae</taxon>
        <taxon>Boletales</taxon>
        <taxon>Suillineae</taxon>
        <taxon>Suillaceae</taxon>
        <taxon>Suillus</taxon>
    </lineage>
</organism>
<accession>A0A9P7A285</accession>
<feature type="signal peptide" evidence="1">
    <location>
        <begin position="1"/>
        <end position="21"/>
    </location>
</feature>
<proteinExistence type="predicted"/>
<dbReference type="Proteomes" id="UP000714275">
    <property type="component" value="Unassembled WGS sequence"/>
</dbReference>
<evidence type="ECO:0000313" key="3">
    <source>
        <dbReference type="Proteomes" id="UP000714275"/>
    </source>
</evidence>
<feature type="chain" id="PRO_5040306202" evidence="1">
    <location>
        <begin position="22"/>
        <end position="75"/>
    </location>
</feature>
<dbReference type="AlphaFoldDB" id="A0A9P7A285"/>
<name>A0A9P7A285_9AGAM</name>
<gene>
    <name evidence="2" type="ORF">EV702DRAFT_1073922</name>
</gene>
<evidence type="ECO:0000256" key="1">
    <source>
        <dbReference type="SAM" id="SignalP"/>
    </source>
</evidence>
<dbReference type="EMBL" id="JABBWD010000006">
    <property type="protein sequence ID" value="KAG1781114.1"/>
    <property type="molecule type" value="Genomic_DNA"/>
</dbReference>
<protein>
    <submittedName>
        <fullName evidence="2">Uncharacterized protein</fullName>
    </submittedName>
</protein>
<keyword evidence="1" id="KW-0732">Signal</keyword>
<reference evidence="2" key="1">
    <citation type="journal article" date="2020" name="New Phytol.">
        <title>Comparative genomics reveals dynamic genome evolution in host specialist ectomycorrhizal fungi.</title>
        <authorList>
            <person name="Lofgren L.A."/>
            <person name="Nguyen N.H."/>
            <person name="Vilgalys R."/>
            <person name="Ruytinx J."/>
            <person name="Liao H.L."/>
            <person name="Branco S."/>
            <person name="Kuo A."/>
            <person name="LaButti K."/>
            <person name="Lipzen A."/>
            <person name="Andreopoulos W."/>
            <person name="Pangilinan J."/>
            <person name="Riley R."/>
            <person name="Hundley H."/>
            <person name="Na H."/>
            <person name="Barry K."/>
            <person name="Grigoriev I.V."/>
            <person name="Stajich J.E."/>
            <person name="Kennedy P.G."/>
        </authorList>
    </citation>
    <scope>NUCLEOTIDE SEQUENCE</scope>
    <source>
        <strain evidence="2">DOB743</strain>
    </source>
</reference>